<dbReference type="PANTHER" id="PTHR37162">
    <property type="entry name" value="HAT FAMILY DIMERISATION DOMAINCONTAINING PROTEIN-RELATED"/>
    <property type="match status" value="1"/>
</dbReference>
<protein>
    <recommendedName>
        <fullName evidence="3">HAT C-terminal dimerisation domain-containing protein</fullName>
    </recommendedName>
</protein>
<sequence>DSSADEPLSDDLYSTKKRVKRKQCFKDDWIQSHKWIKQHEISKKHKSSQSSLLKNKTMDFYGFKGPTADKEENQVPRTKAESIVTEVLRPAYLHKIIDYLNSEKNPHETADEMSSYIKKSFENLKLSLHKVSALSADNTNCNFGKNHSLYTNLKKEIPNLIKANCHAHIIHNSVRHAMNFISFDIENVILKIYAHFSQSSVRREILKDFFTFLNCEWSELKKHVMTRWLSLLPAIEMILKNWEPIKSYFLSLEKCPPLILKILFSDDQVTIKTDIEIYFFFLSHILPLFYECIINYKGITYQLCIPATSSYCERVFSMMNLKYRDERNTSKCRLELIKYELIITLNAKETCTEIYNTFLKDEKLLKAAKKIM</sequence>
<dbReference type="InterPro" id="IPR012337">
    <property type="entry name" value="RNaseH-like_sf"/>
</dbReference>
<evidence type="ECO:0000313" key="1">
    <source>
        <dbReference type="EMBL" id="KAF0741779.1"/>
    </source>
</evidence>
<gene>
    <name evidence="1" type="ORF">FWK35_00023186</name>
</gene>
<dbReference type="PANTHER" id="PTHR37162:SF1">
    <property type="entry name" value="BED-TYPE DOMAIN-CONTAINING PROTEIN"/>
    <property type="match status" value="1"/>
</dbReference>
<comment type="caution">
    <text evidence="1">The sequence shown here is derived from an EMBL/GenBank/DDBJ whole genome shotgun (WGS) entry which is preliminary data.</text>
</comment>
<feature type="non-terminal residue" evidence="1">
    <location>
        <position position="1"/>
    </location>
</feature>
<name>A0A6G0XN96_APHCR</name>
<dbReference type="Proteomes" id="UP000478052">
    <property type="component" value="Unassembled WGS sequence"/>
</dbReference>
<dbReference type="OrthoDB" id="6159421at2759"/>
<evidence type="ECO:0008006" key="3">
    <source>
        <dbReference type="Google" id="ProtNLM"/>
    </source>
</evidence>
<evidence type="ECO:0000313" key="2">
    <source>
        <dbReference type="Proteomes" id="UP000478052"/>
    </source>
</evidence>
<organism evidence="1 2">
    <name type="scientific">Aphis craccivora</name>
    <name type="common">Cowpea aphid</name>
    <dbReference type="NCBI Taxonomy" id="307492"/>
    <lineage>
        <taxon>Eukaryota</taxon>
        <taxon>Metazoa</taxon>
        <taxon>Ecdysozoa</taxon>
        <taxon>Arthropoda</taxon>
        <taxon>Hexapoda</taxon>
        <taxon>Insecta</taxon>
        <taxon>Pterygota</taxon>
        <taxon>Neoptera</taxon>
        <taxon>Paraneoptera</taxon>
        <taxon>Hemiptera</taxon>
        <taxon>Sternorrhyncha</taxon>
        <taxon>Aphidomorpha</taxon>
        <taxon>Aphidoidea</taxon>
        <taxon>Aphididae</taxon>
        <taxon>Aphidini</taxon>
        <taxon>Aphis</taxon>
        <taxon>Aphis</taxon>
    </lineage>
</organism>
<proteinExistence type="predicted"/>
<dbReference type="EMBL" id="VUJU01007697">
    <property type="protein sequence ID" value="KAF0741779.1"/>
    <property type="molecule type" value="Genomic_DNA"/>
</dbReference>
<dbReference type="AlphaFoldDB" id="A0A6G0XN96"/>
<accession>A0A6G0XN96</accession>
<dbReference type="SUPFAM" id="SSF53098">
    <property type="entry name" value="Ribonuclease H-like"/>
    <property type="match status" value="1"/>
</dbReference>
<keyword evidence="2" id="KW-1185">Reference proteome</keyword>
<reference evidence="1 2" key="1">
    <citation type="submission" date="2019-08" db="EMBL/GenBank/DDBJ databases">
        <title>Whole genome of Aphis craccivora.</title>
        <authorList>
            <person name="Voronova N.V."/>
            <person name="Shulinski R.S."/>
            <person name="Bandarenka Y.V."/>
            <person name="Zhorov D.G."/>
            <person name="Warner D."/>
        </authorList>
    </citation>
    <scope>NUCLEOTIDE SEQUENCE [LARGE SCALE GENOMIC DNA]</scope>
    <source>
        <strain evidence="1">180601</strain>
        <tissue evidence="1">Whole Body</tissue>
    </source>
</reference>